<dbReference type="EMBL" id="RCCJ01000001">
    <property type="protein sequence ID" value="RLJ71103.1"/>
    <property type="molecule type" value="Genomic_DNA"/>
</dbReference>
<dbReference type="InterPro" id="IPR050054">
    <property type="entry name" value="UPRTase/APRTase"/>
</dbReference>
<dbReference type="Pfam" id="PF14681">
    <property type="entry name" value="UPRTase"/>
    <property type="match status" value="1"/>
</dbReference>
<evidence type="ECO:0000256" key="6">
    <source>
        <dbReference type="ARBA" id="ARBA00022676"/>
    </source>
</evidence>
<dbReference type="RefSeq" id="WP_121011945.1">
    <property type="nucleotide sequence ID" value="NZ_RCCJ01000001.1"/>
</dbReference>
<keyword evidence="6 15" id="KW-0328">Glycosyltransferase</keyword>
<evidence type="ECO:0000256" key="2">
    <source>
        <dbReference type="ARBA" id="ARBA00005180"/>
    </source>
</evidence>
<evidence type="ECO:0000256" key="1">
    <source>
        <dbReference type="ARBA" id="ARBA00001946"/>
    </source>
</evidence>
<dbReference type="PANTHER" id="PTHR32315:SF4">
    <property type="entry name" value="URACIL PHOSPHORIBOSYLTRANSFERASE, CHLOROPLASTIC"/>
    <property type="match status" value="1"/>
</dbReference>
<comment type="similarity">
    <text evidence="3">Belongs to the UPRTase family.</text>
</comment>
<reference evidence="15 16" key="1">
    <citation type="submission" date="2018-10" db="EMBL/GenBank/DDBJ databases">
        <title>Genomic Encyclopedia of Archaeal and Bacterial Type Strains, Phase II (KMG-II): from individual species to whole genera.</title>
        <authorList>
            <person name="Goeker M."/>
        </authorList>
    </citation>
    <scope>NUCLEOTIDE SEQUENCE [LARGE SCALE GENOMIC DNA]</scope>
    <source>
        <strain evidence="15 16">DSM 16510</strain>
    </source>
</reference>
<comment type="catalytic activity">
    <reaction evidence="10">
        <text>UMP + diphosphate = 5-phospho-alpha-D-ribose 1-diphosphate + uracil</text>
        <dbReference type="Rhea" id="RHEA:13017"/>
        <dbReference type="ChEBI" id="CHEBI:17568"/>
        <dbReference type="ChEBI" id="CHEBI:33019"/>
        <dbReference type="ChEBI" id="CHEBI:57865"/>
        <dbReference type="ChEBI" id="CHEBI:58017"/>
        <dbReference type="EC" id="2.4.2.9"/>
    </reaction>
</comment>
<dbReference type="Proteomes" id="UP000267841">
    <property type="component" value="Unassembled WGS sequence"/>
</dbReference>
<dbReference type="FunFam" id="3.40.50.2020:FF:000023">
    <property type="entry name" value="Probable uracil phosphoribosyltransferase"/>
    <property type="match status" value="1"/>
</dbReference>
<keyword evidence="16" id="KW-1185">Reference proteome</keyword>
<evidence type="ECO:0000256" key="4">
    <source>
        <dbReference type="ARBA" id="ARBA00011894"/>
    </source>
</evidence>
<keyword evidence="8" id="KW-0547">Nucleotide-binding</keyword>
<keyword evidence="5" id="KW-0021">Allosteric enzyme</keyword>
<evidence type="ECO:0000259" key="14">
    <source>
        <dbReference type="Pfam" id="PF14681"/>
    </source>
</evidence>
<accession>A0A497XWG0</accession>
<comment type="cofactor">
    <cofactor evidence="1">
        <name>Mg(2+)</name>
        <dbReference type="ChEBI" id="CHEBI:18420"/>
    </cofactor>
</comment>
<proteinExistence type="inferred from homology"/>
<dbReference type="NCBIfam" id="NF001097">
    <property type="entry name" value="PRK00129.1"/>
    <property type="match status" value="1"/>
</dbReference>
<dbReference type="AlphaFoldDB" id="A0A497XWG0"/>
<evidence type="ECO:0000256" key="13">
    <source>
        <dbReference type="NCBIfam" id="TIGR01091"/>
    </source>
</evidence>
<dbReference type="EC" id="2.4.2.9" evidence="4 13"/>
<evidence type="ECO:0000313" key="15">
    <source>
        <dbReference type="EMBL" id="RLJ71103.1"/>
    </source>
</evidence>
<evidence type="ECO:0000313" key="16">
    <source>
        <dbReference type="Proteomes" id="UP000267841"/>
    </source>
</evidence>
<dbReference type="GO" id="GO:0004845">
    <property type="term" value="F:uracil phosphoribosyltransferase activity"/>
    <property type="evidence" value="ECO:0007669"/>
    <property type="project" value="UniProtKB-UniRule"/>
</dbReference>
<comment type="caution">
    <text evidence="15">The sequence shown here is derived from an EMBL/GenBank/DDBJ whole genome shotgun (WGS) entry which is preliminary data.</text>
</comment>
<dbReference type="GO" id="GO:0006223">
    <property type="term" value="P:uracil salvage"/>
    <property type="evidence" value="ECO:0007669"/>
    <property type="project" value="InterPro"/>
</dbReference>
<name>A0A497XWG0_9AQUI</name>
<evidence type="ECO:0000256" key="8">
    <source>
        <dbReference type="ARBA" id="ARBA00022741"/>
    </source>
</evidence>
<comment type="function">
    <text evidence="11">Catalyzes the conversion of uracil and 5-phospho-alpha-D-ribose 1-diphosphate (PRPP) to UMP and diphosphate.</text>
</comment>
<feature type="domain" description="Phosphoribosyltransferase" evidence="14">
    <location>
        <begin position="5"/>
        <end position="203"/>
    </location>
</feature>
<dbReference type="InterPro" id="IPR029057">
    <property type="entry name" value="PRTase-like"/>
</dbReference>
<dbReference type="Gene3D" id="3.40.50.2020">
    <property type="match status" value="1"/>
</dbReference>
<comment type="pathway">
    <text evidence="2">Pyrimidine metabolism; UMP biosynthesis via salvage pathway; UMP from uracil: step 1/1.</text>
</comment>
<dbReference type="CDD" id="cd06223">
    <property type="entry name" value="PRTases_typeI"/>
    <property type="match status" value="1"/>
</dbReference>
<dbReference type="OrthoDB" id="9781675at2"/>
<dbReference type="SUPFAM" id="SSF53271">
    <property type="entry name" value="PRTase-like"/>
    <property type="match status" value="1"/>
</dbReference>
<sequence>MVRELKHPILLHKLNRMRDLSTHREVFRKLLEELATLMVYEALADLKTHAREIEIWTGRREFSFVNEEEVVFIPILRAGVPMLEGALKVLPNASSGFLGIKRDEETLESKIYYSRLPKLKGRIAVILDPMLATGGTLLKALEEVAKGYPLKTLSIHIVCSPEGIERVCKENVQHELFTVSVDEGLNDKGYIIPGLGDVGDRLFS</sequence>
<evidence type="ECO:0000256" key="5">
    <source>
        <dbReference type="ARBA" id="ARBA00022533"/>
    </source>
</evidence>
<dbReference type="InterPro" id="IPR000836">
    <property type="entry name" value="PRTase_dom"/>
</dbReference>
<dbReference type="UniPathway" id="UPA00574">
    <property type="reaction ID" value="UER00636"/>
</dbReference>
<keyword evidence="7 15" id="KW-0808">Transferase</keyword>
<protein>
    <recommendedName>
        <fullName evidence="12 13">Uracil phosphoribosyltransferase</fullName>
        <ecNumber evidence="4 13">2.4.2.9</ecNumber>
    </recommendedName>
</protein>
<dbReference type="GO" id="GO:0005525">
    <property type="term" value="F:GTP binding"/>
    <property type="evidence" value="ECO:0007669"/>
    <property type="project" value="UniProtKB-KW"/>
</dbReference>
<evidence type="ECO:0000256" key="3">
    <source>
        <dbReference type="ARBA" id="ARBA00009516"/>
    </source>
</evidence>
<dbReference type="GO" id="GO:0044206">
    <property type="term" value="P:UMP salvage"/>
    <property type="evidence" value="ECO:0007669"/>
    <property type="project" value="UniProtKB-UniPathway"/>
</dbReference>
<organism evidence="15 16">
    <name type="scientific">Hydrogenivirga caldilitoris</name>
    <dbReference type="NCBI Taxonomy" id="246264"/>
    <lineage>
        <taxon>Bacteria</taxon>
        <taxon>Pseudomonadati</taxon>
        <taxon>Aquificota</taxon>
        <taxon>Aquificia</taxon>
        <taxon>Aquificales</taxon>
        <taxon>Aquificaceae</taxon>
        <taxon>Hydrogenivirga</taxon>
    </lineage>
</organism>
<evidence type="ECO:0000256" key="12">
    <source>
        <dbReference type="ARBA" id="ARBA00072146"/>
    </source>
</evidence>
<keyword evidence="9" id="KW-0342">GTP-binding</keyword>
<evidence type="ECO:0000256" key="7">
    <source>
        <dbReference type="ARBA" id="ARBA00022679"/>
    </source>
</evidence>
<gene>
    <name evidence="15" type="ORF">BCF55_1395</name>
</gene>
<evidence type="ECO:0000256" key="11">
    <source>
        <dbReference type="ARBA" id="ARBA00056901"/>
    </source>
</evidence>
<dbReference type="PANTHER" id="PTHR32315">
    <property type="entry name" value="ADENINE PHOSPHORIBOSYLTRANSFERASE"/>
    <property type="match status" value="1"/>
</dbReference>
<dbReference type="InterPro" id="IPR005765">
    <property type="entry name" value="UPRT"/>
</dbReference>
<dbReference type="NCBIfam" id="TIGR01091">
    <property type="entry name" value="upp"/>
    <property type="match status" value="1"/>
</dbReference>
<evidence type="ECO:0000256" key="9">
    <source>
        <dbReference type="ARBA" id="ARBA00023134"/>
    </source>
</evidence>
<evidence type="ECO:0000256" key="10">
    <source>
        <dbReference type="ARBA" id="ARBA00052919"/>
    </source>
</evidence>